<keyword evidence="2" id="KW-1185">Reference proteome</keyword>
<evidence type="ECO:0000313" key="1">
    <source>
        <dbReference type="EMBL" id="MES1918294.1"/>
    </source>
</evidence>
<reference evidence="1 2" key="1">
    <citation type="journal article" date="2024" name="BMC Biol.">
        <title>Comparative genomics of Ascetosporea gives new insight into the evolutionary basis for animal parasitism in Rhizaria.</title>
        <authorList>
            <person name="Hiltunen Thoren M."/>
            <person name="Onut-Brannstrom I."/>
            <person name="Alfjorden A."/>
            <person name="Peckova H."/>
            <person name="Swords F."/>
            <person name="Hooper C."/>
            <person name="Holzer A.S."/>
            <person name="Bass D."/>
            <person name="Burki F."/>
        </authorList>
    </citation>
    <scope>NUCLEOTIDE SEQUENCE [LARGE SCALE GENOMIC DNA]</scope>
    <source>
        <strain evidence="1">20-A016</strain>
    </source>
</reference>
<accession>A0ABV2AFQ6</accession>
<dbReference type="EMBL" id="JBDODL010000038">
    <property type="protein sequence ID" value="MES1918294.1"/>
    <property type="molecule type" value="Genomic_DNA"/>
</dbReference>
<gene>
    <name evidence="1" type="ORF">MHBO_000281</name>
</gene>
<organism evidence="1 2">
    <name type="scientific">Bonamia ostreae</name>
    <dbReference type="NCBI Taxonomy" id="126728"/>
    <lineage>
        <taxon>Eukaryota</taxon>
        <taxon>Sar</taxon>
        <taxon>Rhizaria</taxon>
        <taxon>Endomyxa</taxon>
        <taxon>Ascetosporea</taxon>
        <taxon>Haplosporida</taxon>
        <taxon>Bonamia</taxon>
    </lineage>
</organism>
<dbReference type="Proteomes" id="UP001439008">
    <property type="component" value="Unassembled WGS sequence"/>
</dbReference>
<proteinExistence type="predicted"/>
<evidence type="ECO:0000313" key="2">
    <source>
        <dbReference type="Proteomes" id="UP001439008"/>
    </source>
</evidence>
<evidence type="ECO:0008006" key="3">
    <source>
        <dbReference type="Google" id="ProtNLM"/>
    </source>
</evidence>
<comment type="caution">
    <text evidence="1">The sequence shown here is derived from an EMBL/GenBank/DDBJ whole genome shotgun (WGS) entry which is preliminary data.</text>
</comment>
<sequence length="221" mass="25817">MDFGLITIALFLAFYYYVLCKMMRKPKTARISESPNDPKEENSLFDSDLCEEKGFKCCICKNKITTLADKEKTKDRIGNKPVAIHGKMYHSYCFEDNFTVIARRTEQTPNATENDFDEPNLYENGCAKVEQKNAPKNKERSSNKKRFVKIVSSNFSQIEKNGPLFKSRAATIDLTAKKDRRKPKPQSTENLNENFRLKKIELERRRMNLRKKFKAENEFDN</sequence>
<name>A0ABV2AFQ6_9EUKA</name>
<protein>
    <recommendedName>
        <fullName evidence="3">PARP-type domain-containing protein</fullName>
    </recommendedName>
</protein>